<proteinExistence type="inferred from homology"/>
<keyword evidence="17" id="KW-1185">Reference proteome</keyword>
<protein>
    <recommendedName>
        <fullName evidence="5 14">Glycerol-3-phosphate dehydrogenase</fullName>
        <ecNumber evidence="5 14">1.1.5.3</ecNumber>
    </recommendedName>
</protein>
<dbReference type="Proteomes" id="UP000015104">
    <property type="component" value="Unassembled WGS sequence"/>
</dbReference>
<evidence type="ECO:0000256" key="11">
    <source>
        <dbReference type="ARBA" id="ARBA00022946"/>
    </source>
</evidence>
<keyword evidence="9" id="KW-0274">FAD</keyword>
<dbReference type="STRING" id="32264.T1KW01"/>
<dbReference type="SUPFAM" id="SSF51905">
    <property type="entry name" value="FAD/NAD(P)-binding domain"/>
    <property type="match status" value="1"/>
</dbReference>
<keyword evidence="6 14" id="KW-0285">Flavoprotein</keyword>
<dbReference type="Pfam" id="PF01266">
    <property type="entry name" value="DAO"/>
    <property type="match status" value="1"/>
</dbReference>
<evidence type="ECO:0000256" key="13">
    <source>
        <dbReference type="ARBA" id="ARBA00023128"/>
    </source>
</evidence>
<evidence type="ECO:0000313" key="16">
    <source>
        <dbReference type="EnsemblMetazoa" id="tetur23g02451.1"/>
    </source>
</evidence>
<evidence type="ECO:0000256" key="10">
    <source>
        <dbReference type="ARBA" id="ARBA00022837"/>
    </source>
</evidence>
<dbReference type="Gene3D" id="3.50.50.60">
    <property type="entry name" value="FAD/NAD(P)-binding domain"/>
    <property type="match status" value="1"/>
</dbReference>
<dbReference type="PROSITE" id="PS00978">
    <property type="entry name" value="FAD_G3PDH_2"/>
    <property type="match status" value="1"/>
</dbReference>
<keyword evidence="7" id="KW-0479">Metal-binding</keyword>
<dbReference type="SUPFAM" id="SSF54373">
    <property type="entry name" value="FAD-linked reductases, C-terminal domain"/>
    <property type="match status" value="1"/>
</dbReference>
<sequence>MTFWTLRKIVLCSGGFGLATYNLVWSDHQLLTTEKLSAEAKRPAHLKMISKKGLPSRADHIKALKETPEYDVLVVGGGATGSGVALDAVTRGLKTALVEMDDFSSGTSSRSTKLIHGGVRYLQKAILKLDYDQYRMVKEALHERANLLEIAPHLSYPFPIMLPVYHWWQIPYFWVGIKAYDFVAGSKNVKSSYYLSKKKALEHFPMLKKEKLCGAIVYYDGQHNDARMNLALILTAVRYGANCANHVGVTELIKDENGQLCGAKLKDNLTGEEWPVKAKVIINATGPFTDSIRRMDNPDQRLICQPSAGVHITLPGYYSPDSMGLLDPATSDGRVIFFLPWQKFTIAGTTDTPCEVSTNPSPSEADIQFILQEIKKYLNSDVNVRRGDVMSAWSGIRPLVLDPSKGNTESIARNHIIDISESGLITIAGGKWTTYRSMAAETIDAAVKKFPDRLKPLSESQTDGLLLEGGDEWTPTMFIRLVQDYGIEPEVANHLANTYGDRAFAVAKLAELTGRRWPVVGNRLHPEFPYIAAEVRFAIREYACNAVDVIARRLRLSFLNVEAAEEVLPKIIEIMSQELKWSKKEAQAQYDKAIEFLHTEMGKNANKQVKMVSPLSLSATEINKYTSQFHSMDKEKKGYITINDLRRSFKALGQKVSDEELHVLLSEVDVNKNGQVELGEYLWLISALKSGDVATSVFAAAVELEHQRETGYKQISVERSGGGVYKTNYEKVAYG</sequence>
<dbReference type="EMBL" id="CAEY01000613">
    <property type="status" value="NOT_ANNOTATED_CDS"/>
    <property type="molecule type" value="Genomic_DNA"/>
</dbReference>
<dbReference type="InterPro" id="IPR006076">
    <property type="entry name" value="FAD-dep_OxRdtase"/>
</dbReference>
<dbReference type="InterPro" id="IPR011992">
    <property type="entry name" value="EF-hand-dom_pair"/>
</dbReference>
<keyword evidence="8" id="KW-0677">Repeat</keyword>
<dbReference type="PANTHER" id="PTHR11985:SF15">
    <property type="entry name" value="GLYCEROL-3-PHOSPHATE DEHYDROGENASE, MITOCHONDRIAL"/>
    <property type="match status" value="1"/>
</dbReference>
<comment type="catalytic activity">
    <reaction evidence="14">
        <text>a quinone + sn-glycerol 3-phosphate = dihydroxyacetone phosphate + a quinol</text>
        <dbReference type="Rhea" id="RHEA:18977"/>
        <dbReference type="ChEBI" id="CHEBI:24646"/>
        <dbReference type="ChEBI" id="CHEBI:57597"/>
        <dbReference type="ChEBI" id="CHEBI:57642"/>
        <dbReference type="ChEBI" id="CHEBI:132124"/>
        <dbReference type="EC" id="1.1.5.3"/>
    </reaction>
</comment>
<organism evidence="16 17">
    <name type="scientific">Tetranychus urticae</name>
    <name type="common">Two-spotted spider mite</name>
    <dbReference type="NCBI Taxonomy" id="32264"/>
    <lineage>
        <taxon>Eukaryota</taxon>
        <taxon>Metazoa</taxon>
        <taxon>Ecdysozoa</taxon>
        <taxon>Arthropoda</taxon>
        <taxon>Chelicerata</taxon>
        <taxon>Arachnida</taxon>
        <taxon>Acari</taxon>
        <taxon>Acariformes</taxon>
        <taxon>Trombidiformes</taxon>
        <taxon>Prostigmata</taxon>
        <taxon>Eleutherengona</taxon>
        <taxon>Raphignathae</taxon>
        <taxon>Tetranychoidea</taxon>
        <taxon>Tetranychidae</taxon>
        <taxon>Tetranychus</taxon>
    </lineage>
</organism>
<dbReference type="InterPro" id="IPR018247">
    <property type="entry name" value="EF_Hand_1_Ca_BS"/>
</dbReference>
<evidence type="ECO:0000256" key="12">
    <source>
        <dbReference type="ARBA" id="ARBA00023002"/>
    </source>
</evidence>
<evidence type="ECO:0000256" key="2">
    <source>
        <dbReference type="ARBA" id="ARBA00004173"/>
    </source>
</evidence>
<dbReference type="PANTHER" id="PTHR11985">
    <property type="entry name" value="GLYCEROL-3-PHOSPHATE DEHYDROGENASE"/>
    <property type="match status" value="1"/>
</dbReference>
<dbReference type="PROSITE" id="PS00977">
    <property type="entry name" value="FAD_G3PDH_1"/>
    <property type="match status" value="1"/>
</dbReference>
<dbReference type="FunFam" id="3.30.9.10:FF:000001">
    <property type="entry name" value="Glycerol-3-phosphate dehydrogenase"/>
    <property type="match status" value="1"/>
</dbReference>
<feature type="domain" description="EF-hand" evidence="15">
    <location>
        <begin position="656"/>
        <end position="691"/>
    </location>
</feature>
<dbReference type="InterPro" id="IPR031656">
    <property type="entry name" value="DAO_C"/>
</dbReference>
<dbReference type="Gene3D" id="3.30.9.10">
    <property type="entry name" value="D-Amino Acid Oxidase, subunit A, domain 2"/>
    <property type="match status" value="1"/>
</dbReference>
<comment type="similarity">
    <text evidence="4 14">Belongs to the FAD-dependent glycerol-3-phosphate dehydrogenase family.</text>
</comment>
<evidence type="ECO:0000256" key="1">
    <source>
        <dbReference type="ARBA" id="ARBA00001974"/>
    </source>
</evidence>
<keyword evidence="10" id="KW-0106">Calcium</keyword>
<comment type="cofactor">
    <cofactor evidence="1 14">
        <name>FAD</name>
        <dbReference type="ChEBI" id="CHEBI:57692"/>
    </cofactor>
</comment>
<reference evidence="17" key="1">
    <citation type="submission" date="2011-08" db="EMBL/GenBank/DDBJ databases">
        <authorList>
            <person name="Rombauts S."/>
        </authorList>
    </citation>
    <scope>NUCLEOTIDE SEQUENCE</scope>
    <source>
        <strain evidence="17">London</strain>
    </source>
</reference>
<keyword evidence="11" id="KW-0809">Transit peptide</keyword>
<dbReference type="eggNOG" id="KOG0042">
    <property type="taxonomic scope" value="Eukaryota"/>
</dbReference>
<evidence type="ECO:0000256" key="4">
    <source>
        <dbReference type="ARBA" id="ARBA00007330"/>
    </source>
</evidence>
<feature type="domain" description="EF-hand" evidence="15">
    <location>
        <begin position="620"/>
        <end position="655"/>
    </location>
</feature>
<dbReference type="InterPro" id="IPR036188">
    <property type="entry name" value="FAD/NAD-bd_sf"/>
</dbReference>
<evidence type="ECO:0000256" key="6">
    <source>
        <dbReference type="ARBA" id="ARBA00022630"/>
    </source>
</evidence>
<evidence type="ECO:0000256" key="7">
    <source>
        <dbReference type="ARBA" id="ARBA00022723"/>
    </source>
</evidence>
<dbReference type="GO" id="GO:0005739">
    <property type="term" value="C:mitochondrion"/>
    <property type="evidence" value="ECO:0007669"/>
    <property type="project" value="UniProtKB-SubCell"/>
</dbReference>
<dbReference type="PROSITE" id="PS50222">
    <property type="entry name" value="EF_HAND_2"/>
    <property type="match status" value="2"/>
</dbReference>
<keyword evidence="13" id="KW-0496">Mitochondrion</keyword>
<dbReference type="FunFam" id="1.10.8.870:FF:000001">
    <property type="entry name" value="Glycerol-3-phosphate dehydrogenase"/>
    <property type="match status" value="1"/>
</dbReference>
<dbReference type="PRINTS" id="PR01001">
    <property type="entry name" value="FADG3PDH"/>
</dbReference>
<dbReference type="Gene3D" id="1.10.8.870">
    <property type="entry name" value="Alpha-glycerophosphate oxidase, cap domain"/>
    <property type="match status" value="1"/>
</dbReference>
<dbReference type="SUPFAM" id="SSF47473">
    <property type="entry name" value="EF-hand"/>
    <property type="match status" value="1"/>
</dbReference>
<dbReference type="SMART" id="SM00054">
    <property type="entry name" value="EFh"/>
    <property type="match status" value="2"/>
</dbReference>
<name>T1KW01_TETUR</name>
<accession>T1KW01</accession>
<dbReference type="GO" id="GO:0006072">
    <property type="term" value="P:glycerol-3-phosphate metabolic process"/>
    <property type="evidence" value="ECO:0007669"/>
    <property type="project" value="UniProtKB-UniRule"/>
</dbReference>
<reference evidence="16" key="2">
    <citation type="submission" date="2015-06" db="UniProtKB">
        <authorList>
            <consortium name="EnsemblMetazoa"/>
        </authorList>
    </citation>
    <scope>IDENTIFICATION</scope>
</reference>
<dbReference type="HOGENOM" id="CLU_015740_3_1_1"/>
<comment type="subcellular location">
    <subcellularLocation>
        <location evidence="2">Mitochondrion</location>
    </subcellularLocation>
</comment>
<dbReference type="InterPro" id="IPR038299">
    <property type="entry name" value="DAO_C_sf"/>
</dbReference>
<evidence type="ECO:0000256" key="9">
    <source>
        <dbReference type="ARBA" id="ARBA00022827"/>
    </source>
</evidence>
<dbReference type="InterPro" id="IPR000447">
    <property type="entry name" value="G3P_DH_FAD-dep"/>
</dbReference>
<evidence type="ECO:0000259" key="15">
    <source>
        <dbReference type="PROSITE" id="PS50222"/>
    </source>
</evidence>
<dbReference type="GO" id="GO:0004368">
    <property type="term" value="F:glycerol-3-phosphate dehydrogenase (quinone) activity"/>
    <property type="evidence" value="ECO:0007669"/>
    <property type="project" value="UniProtKB-EC"/>
</dbReference>
<evidence type="ECO:0000256" key="14">
    <source>
        <dbReference type="RuleBase" id="RU361217"/>
    </source>
</evidence>
<dbReference type="Pfam" id="PF16901">
    <property type="entry name" value="DAO_C"/>
    <property type="match status" value="1"/>
</dbReference>
<evidence type="ECO:0000256" key="3">
    <source>
        <dbReference type="ARBA" id="ARBA00004745"/>
    </source>
</evidence>
<dbReference type="EC" id="1.1.5.3" evidence="5 14"/>
<evidence type="ECO:0000256" key="8">
    <source>
        <dbReference type="ARBA" id="ARBA00022737"/>
    </source>
</evidence>
<evidence type="ECO:0000256" key="5">
    <source>
        <dbReference type="ARBA" id="ARBA00013029"/>
    </source>
</evidence>
<dbReference type="Gene3D" id="1.10.238.10">
    <property type="entry name" value="EF-hand"/>
    <property type="match status" value="1"/>
</dbReference>
<dbReference type="AlphaFoldDB" id="T1KW01"/>
<keyword evidence="12 14" id="KW-0560">Oxidoreductase</keyword>
<dbReference type="Pfam" id="PF13499">
    <property type="entry name" value="EF-hand_7"/>
    <property type="match status" value="1"/>
</dbReference>
<evidence type="ECO:0000313" key="17">
    <source>
        <dbReference type="Proteomes" id="UP000015104"/>
    </source>
</evidence>
<dbReference type="InterPro" id="IPR002048">
    <property type="entry name" value="EF_hand_dom"/>
</dbReference>
<dbReference type="CDD" id="cd00051">
    <property type="entry name" value="EFh"/>
    <property type="match status" value="1"/>
</dbReference>
<comment type="pathway">
    <text evidence="3">Polyol metabolism; glycerol degradation.</text>
</comment>
<dbReference type="PROSITE" id="PS00018">
    <property type="entry name" value="EF_HAND_1"/>
    <property type="match status" value="1"/>
</dbReference>
<dbReference type="EnsemblMetazoa" id="tetur23g02451.1">
    <property type="protein sequence ID" value="tetur23g02451.1"/>
    <property type="gene ID" value="tetur23g02451"/>
</dbReference>
<dbReference type="GO" id="GO:0005509">
    <property type="term" value="F:calcium ion binding"/>
    <property type="evidence" value="ECO:0007669"/>
    <property type="project" value="InterPro"/>
</dbReference>